<feature type="transmembrane region" description="Helical" evidence="4">
    <location>
        <begin position="151"/>
        <end position="174"/>
    </location>
</feature>
<evidence type="ECO:0000256" key="4">
    <source>
        <dbReference type="SAM" id="Phobius"/>
    </source>
</evidence>
<dbReference type="Pfam" id="PF07690">
    <property type="entry name" value="MFS_1"/>
    <property type="match status" value="1"/>
</dbReference>
<feature type="compositionally biased region" description="Polar residues" evidence="3">
    <location>
        <begin position="10"/>
        <end position="23"/>
    </location>
</feature>
<sequence length="454" mass="48678">MASVAEDHTFQSSTRAPSRNSQVADDHLDEKKAEPSDPEAQVTPPPRPDFPEGGWQGWATVAGAFCVQFCGFGYTSSFGVYQDFYVRKYMTNETASTISWIGSVNAFIVVGLGIFAGQLYDRGHFKLIIYSGSFFLVFGLFMLSLTKPDQFYQVFLSQGVCAGIGAGLLYIPSIAVISHYFNRRRVLAMSIVASGSSLGSVIHPIMLNNTLNGSLSFGNSVRASAGLVAGMLLIAILLMKPRLPPPAHTTPLIPAMVKFSKDSAYVWTTIGMFCVTLGFYYPMYYLQLDATEHHLSQDFSFYSLVILNFASFVGRLSSGFAAHAFGAPITITTASACIGAVLVGMIGVKTVASVVLVAIFFGFFAGAYIALNAPSFAVLADNFGEIGARMGVAFAVLSFAGLVGSPICGALLGTTTYTWWKPAVFAAVMTFTGAACLVVACTILYRRGKLIPRH</sequence>
<keyword evidence="6" id="KW-1185">Reference proteome</keyword>
<keyword evidence="4" id="KW-0472">Membrane</keyword>
<dbReference type="EMBL" id="BPQB01000034">
    <property type="protein sequence ID" value="GJE93674.1"/>
    <property type="molecule type" value="Genomic_DNA"/>
</dbReference>
<proteinExistence type="inferred from homology"/>
<dbReference type="SUPFAM" id="SSF103473">
    <property type="entry name" value="MFS general substrate transporter"/>
    <property type="match status" value="1"/>
</dbReference>
<comment type="caution">
    <text evidence="5">The sequence shown here is derived from an EMBL/GenBank/DDBJ whole genome shotgun (WGS) entry which is preliminary data.</text>
</comment>
<feature type="transmembrane region" description="Helical" evidence="4">
    <location>
        <begin position="127"/>
        <end position="145"/>
    </location>
</feature>
<dbReference type="GO" id="GO:0022857">
    <property type="term" value="F:transmembrane transporter activity"/>
    <property type="evidence" value="ECO:0007669"/>
    <property type="project" value="InterPro"/>
</dbReference>
<feature type="transmembrane region" description="Helical" evidence="4">
    <location>
        <begin position="392"/>
        <end position="412"/>
    </location>
</feature>
<gene>
    <name evidence="5" type="ORF">PsYK624_098340</name>
</gene>
<evidence type="ECO:0000313" key="5">
    <source>
        <dbReference type="EMBL" id="GJE93674.1"/>
    </source>
</evidence>
<dbReference type="InterPro" id="IPR011701">
    <property type="entry name" value="MFS"/>
</dbReference>
<feature type="transmembrane region" description="Helical" evidence="4">
    <location>
        <begin position="329"/>
        <end position="348"/>
    </location>
</feature>
<dbReference type="OrthoDB" id="6499973at2759"/>
<keyword evidence="4" id="KW-1133">Transmembrane helix</keyword>
<dbReference type="AlphaFoldDB" id="A0A9P3GG48"/>
<feature type="compositionally biased region" description="Basic and acidic residues" evidence="3">
    <location>
        <begin position="24"/>
        <end position="35"/>
    </location>
</feature>
<evidence type="ECO:0000256" key="1">
    <source>
        <dbReference type="ARBA" id="ARBA00004141"/>
    </source>
</evidence>
<feature type="transmembrane region" description="Helical" evidence="4">
    <location>
        <begin position="264"/>
        <end position="281"/>
    </location>
</feature>
<feature type="transmembrane region" description="Helical" evidence="4">
    <location>
        <begin position="225"/>
        <end position="243"/>
    </location>
</feature>
<organism evidence="5 6">
    <name type="scientific">Phanerochaete sordida</name>
    <dbReference type="NCBI Taxonomy" id="48140"/>
    <lineage>
        <taxon>Eukaryota</taxon>
        <taxon>Fungi</taxon>
        <taxon>Dikarya</taxon>
        <taxon>Basidiomycota</taxon>
        <taxon>Agaricomycotina</taxon>
        <taxon>Agaricomycetes</taxon>
        <taxon>Polyporales</taxon>
        <taxon>Phanerochaetaceae</taxon>
        <taxon>Phanerochaete</taxon>
    </lineage>
</organism>
<feature type="transmembrane region" description="Helical" evidence="4">
    <location>
        <begin position="301"/>
        <end position="322"/>
    </location>
</feature>
<keyword evidence="4" id="KW-0812">Transmembrane</keyword>
<evidence type="ECO:0000313" key="6">
    <source>
        <dbReference type="Proteomes" id="UP000703269"/>
    </source>
</evidence>
<dbReference type="Gene3D" id="1.20.1250.20">
    <property type="entry name" value="MFS general substrate transporter like domains"/>
    <property type="match status" value="2"/>
</dbReference>
<feature type="transmembrane region" description="Helical" evidence="4">
    <location>
        <begin position="424"/>
        <end position="445"/>
    </location>
</feature>
<feature type="transmembrane region" description="Helical" evidence="4">
    <location>
        <begin position="98"/>
        <end position="120"/>
    </location>
</feature>
<evidence type="ECO:0000256" key="2">
    <source>
        <dbReference type="ARBA" id="ARBA00006727"/>
    </source>
</evidence>
<name>A0A9P3GG48_9APHY</name>
<dbReference type="GO" id="GO:0016020">
    <property type="term" value="C:membrane"/>
    <property type="evidence" value="ECO:0007669"/>
    <property type="project" value="UniProtKB-SubCell"/>
</dbReference>
<evidence type="ECO:0000256" key="3">
    <source>
        <dbReference type="SAM" id="MobiDB-lite"/>
    </source>
</evidence>
<dbReference type="PANTHER" id="PTHR11360:SF252">
    <property type="entry name" value="MAJOR FACILITATOR SUPERFAMILY (MFS) PROFILE DOMAIN-CONTAINING PROTEIN-RELATED"/>
    <property type="match status" value="1"/>
</dbReference>
<protein>
    <submittedName>
        <fullName evidence="5">MFS general substrate transporter</fullName>
    </submittedName>
</protein>
<feature type="transmembrane region" description="Helical" evidence="4">
    <location>
        <begin position="186"/>
        <end position="205"/>
    </location>
</feature>
<dbReference type="InterPro" id="IPR050327">
    <property type="entry name" value="Proton-linked_MCT"/>
</dbReference>
<accession>A0A9P3GG48</accession>
<reference evidence="5 6" key="1">
    <citation type="submission" date="2021-08" db="EMBL/GenBank/DDBJ databases">
        <title>Draft Genome Sequence of Phanerochaete sordida strain YK-624.</title>
        <authorList>
            <person name="Mori T."/>
            <person name="Dohra H."/>
            <person name="Suzuki T."/>
            <person name="Kawagishi H."/>
            <person name="Hirai H."/>
        </authorList>
    </citation>
    <scope>NUCLEOTIDE SEQUENCE [LARGE SCALE GENOMIC DNA]</scope>
    <source>
        <strain evidence="5 6">YK-624</strain>
    </source>
</reference>
<feature type="transmembrane region" description="Helical" evidence="4">
    <location>
        <begin position="354"/>
        <end position="380"/>
    </location>
</feature>
<comment type="similarity">
    <text evidence="2">Belongs to the major facilitator superfamily. Monocarboxylate porter (TC 2.A.1.13) family.</text>
</comment>
<dbReference type="PANTHER" id="PTHR11360">
    <property type="entry name" value="MONOCARBOXYLATE TRANSPORTER"/>
    <property type="match status" value="1"/>
</dbReference>
<feature type="region of interest" description="Disordered" evidence="3">
    <location>
        <begin position="1"/>
        <end position="49"/>
    </location>
</feature>
<dbReference type="Proteomes" id="UP000703269">
    <property type="component" value="Unassembled WGS sequence"/>
</dbReference>
<comment type="subcellular location">
    <subcellularLocation>
        <location evidence="1">Membrane</location>
        <topology evidence="1">Multi-pass membrane protein</topology>
    </subcellularLocation>
</comment>
<dbReference type="InterPro" id="IPR036259">
    <property type="entry name" value="MFS_trans_sf"/>
</dbReference>